<name>A0A2X0V6E0_9GAMM</name>
<dbReference type="EMBL" id="UAPV01000001">
    <property type="protein sequence ID" value="SPT69999.1"/>
    <property type="molecule type" value="Genomic_DNA"/>
</dbReference>
<dbReference type="NCBIfam" id="NF033542">
    <property type="entry name" value="transpos_IS110"/>
    <property type="match status" value="1"/>
</dbReference>
<proteinExistence type="predicted"/>
<reference evidence="3 5" key="1">
    <citation type="submission" date="2018-06" db="EMBL/GenBank/DDBJ databases">
        <authorList>
            <consortium name="Pathogen Informatics"/>
            <person name="Doyle S."/>
        </authorList>
    </citation>
    <scope>NUCLEOTIDE SEQUENCE [LARGE SCALE GENOMIC DNA]</scope>
    <source>
        <strain evidence="3 5">NCTC13093</strain>
    </source>
</reference>
<evidence type="ECO:0000313" key="3">
    <source>
        <dbReference type="EMBL" id="SPT69999.1"/>
    </source>
</evidence>
<accession>A0A2X0V6E0</accession>
<dbReference type="PANTHER" id="PTHR33055:SF13">
    <property type="entry name" value="TRANSPOSASE"/>
    <property type="match status" value="1"/>
</dbReference>
<dbReference type="Pfam" id="PF01548">
    <property type="entry name" value="DEDD_Tnp_IS110"/>
    <property type="match status" value="1"/>
</dbReference>
<dbReference type="GO" id="GO:0004803">
    <property type="term" value="F:transposase activity"/>
    <property type="evidence" value="ECO:0007669"/>
    <property type="project" value="InterPro"/>
</dbReference>
<dbReference type="InterPro" id="IPR002525">
    <property type="entry name" value="Transp_IS110-like_N"/>
</dbReference>
<feature type="domain" description="Transposase IS116/IS110/IS902 C-terminal" evidence="2">
    <location>
        <begin position="283"/>
        <end position="357"/>
    </location>
</feature>
<dbReference type="InterPro" id="IPR047650">
    <property type="entry name" value="Transpos_IS110"/>
</dbReference>
<dbReference type="InterPro" id="IPR003346">
    <property type="entry name" value="Transposase_20"/>
</dbReference>
<organism evidence="3 5">
    <name type="scientific">Anaerobiospirillum thomasii</name>
    <dbReference type="NCBI Taxonomy" id="179995"/>
    <lineage>
        <taxon>Bacteria</taxon>
        <taxon>Pseudomonadati</taxon>
        <taxon>Pseudomonadota</taxon>
        <taxon>Gammaproteobacteria</taxon>
        <taxon>Aeromonadales</taxon>
        <taxon>Succinivibrionaceae</taxon>
        <taxon>Anaerobiospirillum</taxon>
    </lineage>
</organism>
<keyword evidence="5" id="KW-1185">Reference proteome</keyword>
<dbReference type="Proteomes" id="UP000250086">
    <property type="component" value="Unassembled WGS sequence"/>
</dbReference>
<dbReference type="GO" id="GO:0006313">
    <property type="term" value="P:DNA transposition"/>
    <property type="evidence" value="ECO:0007669"/>
    <property type="project" value="InterPro"/>
</dbReference>
<evidence type="ECO:0000259" key="2">
    <source>
        <dbReference type="Pfam" id="PF02371"/>
    </source>
</evidence>
<sequence length="469" mass="52982">MKKDNTKISHVQSISKLKTGQALFTAMHTSAIGIDVHESKMVACYQYCNSGDSNIYTEHLETKTKFIDIKHLVDWICKKSPDVVVFESTGVYWMSLYDELERRGFSSDKVAVLNARDVKAVRGRKTDWADAARLTELGRSGCYKASFIPPKPIRQLRVMCRALYNIKKDIQKTKNRMHKYLTGVGFRASQVFSNVRGKAATAIIDAVIGGARGDALLEIIKKEGYRLKASTTEIYEALDGDRESAVWFLISQTKRHLSYLEKKYEELLNQIRIMAEPYKPTIDLLMSIPGVKEIGAITILSEIGDDLSSFKSIKCFTSWIGICPGNSESAGKKYSGRCTKGNKYLKRVLIEIANAVGLSRKGYLYQLFQTFKERRGHKRAIVAIAHKIARIIFACIKNNSKYKEIENCNVLKDHRIKKLKLVTASLGEVNLKIANNLEITNKETNQRELIIDPSPDLSIVEMDDLSFIT</sequence>
<dbReference type="RefSeq" id="WP_113744115.1">
    <property type="nucleotide sequence ID" value="NZ_UAPV01000001.1"/>
</dbReference>
<evidence type="ECO:0000313" key="4">
    <source>
        <dbReference type="EMBL" id="SPT70309.1"/>
    </source>
</evidence>
<dbReference type="EMBL" id="UAPV01000001">
    <property type="protein sequence ID" value="SPT70309.1"/>
    <property type="molecule type" value="Genomic_DNA"/>
</dbReference>
<evidence type="ECO:0000313" key="5">
    <source>
        <dbReference type="Proteomes" id="UP000250086"/>
    </source>
</evidence>
<dbReference type="PANTHER" id="PTHR33055">
    <property type="entry name" value="TRANSPOSASE FOR INSERTION SEQUENCE ELEMENT IS1111A"/>
    <property type="match status" value="1"/>
</dbReference>
<dbReference type="AlphaFoldDB" id="A0A2X0V6E0"/>
<dbReference type="GO" id="GO:0003677">
    <property type="term" value="F:DNA binding"/>
    <property type="evidence" value="ECO:0007669"/>
    <property type="project" value="InterPro"/>
</dbReference>
<protein>
    <submittedName>
        <fullName evidence="3">Transposase IS116/IS110/IS902 family</fullName>
    </submittedName>
</protein>
<dbReference type="Pfam" id="PF02371">
    <property type="entry name" value="Transposase_20"/>
    <property type="match status" value="1"/>
</dbReference>
<evidence type="ECO:0000259" key="1">
    <source>
        <dbReference type="Pfam" id="PF01548"/>
    </source>
</evidence>
<feature type="domain" description="Transposase IS110-like N-terminal" evidence="1">
    <location>
        <begin position="32"/>
        <end position="184"/>
    </location>
</feature>
<gene>
    <name evidence="3" type="ORF">NCTC13093_01397</name>
    <name evidence="4" type="ORF">NCTC13093_01720</name>
</gene>